<evidence type="ECO:0000313" key="2">
    <source>
        <dbReference type="Proteomes" id="UP001341281"/>
    </source>
</evidence>
<dbReference type="Proteomes" id="UP001341281">
    <property type="component" value="Chromosome 03"/>
</dbReference>
<protein>
    <recommendedName>
        <fullName evidence="3">F-box domain-containing protein</fullName>
    </recommendedName>
</protein>
<dbReference type="AlphaFoldDB" id="A0AAQ3T0E1"/>
<dbReference type="Gene3D" id="1.20.1280.50">
    <property type="match status" value="1"/>
</dbReference>
<accession>A0AAQ3T0E1</accession>
<name>A0AAQ3T0E1_PASNO</name>
<keyword evidence="2" id="KW-1185">Reference proteome</keyword>
<evidence type="ECO:0008006" key="3">
    <source>
        <dbReference type="Google" id="ProtNLM"/>
    </source>
</evidence>
<organism evidence="1 2">
    <name type="scientific">Paspalum notatum var. saurae</name>
    <dbReference type="NCBI Taxonomy" id="547442"/>
    <lineage>
        <taxon>Eukaryota</taxon>
        <taxon>Viridiplantae</taxon>
        <taxon>Streptophyta</taxon>
        <taxon>Embryophyta</taxon>
        <taxon>Tracheophyta</taxon>
        <taxon>Spermatophyta</taxon>
        <taxon>Magnoliopsida</taxon>
        <taxon>Liliopsida</taxon>
        <taxon>Poales</taxon>
        <taxon>Poaceae</taxon>
        <taxon>PACMAD clade</taxon>
        <taxon>Panicoideae</taxon>
        <taxon>Andropogonodae</taxon>
        <taxon>Paspaleae</taxon>
        <taxon>Paspalinae</taxon>
        <taxon>Paspalum</taxon>
    </lineage>
</organism>
<proteinExistence type="predicted"/>
<dbReference type="CDD" id="cd09917">
    <property type="entry name" value="F-box_SF"/>
    <property type="match status" value="1"/>
</dbReference>
<dbReference type="EMBL" id="CP144747">
    <property type="protein sequence ID" value="WVZ64508.1"/>
    <property type="molecule type" value="Genomic_DNA"/>
</dbReference>
<evidence type="ECO:0000313" key="1">
    <source>
        <dbReference type="EMBL" id="WVZ64508.1"/>
    </source>
</evidence>
<dbReference type="PANTHER" id="PTHR33207">
    <property type="entry name" value="F-BOX DOMAIN CONTAINING PROTEIN-RELATED"/>
    <property type="match status" value="1"/>
</dbReference>
<gene>
    <name evidence="1" type="ORF">U9M48_014011</name>
</gene>
<sequence length="322" mass="35240">MLYIIFGCLDSHVAVIRAAAVCTRWRRIASTRSTYNAGWNYHDFSTILSHYHVVDPGRGRCRRSGGAAWSSSQPRPPSTLATSLSTSCPVAQAAAAGIGRSSTATAASCSSRLASSGSIRLWRGADSARHAGRSKGSIFWAIEDDGGGTVLSAREGTGALSLFRLPDHVIHGGSQHRSTTFRFIEDGTDNLVRVASLMSNDLIRVFLKQEHGNGGGSEWVPVRSLHLGEATRGLLGYKECFFGLGRNPKIVTAGKGYVVLTPAEETWLFSVELGTMQVEREHSRNWLAGEVYPYELRLPPRVRVCVPRCERGRQDRCYRICQ</sequence>
<reference evidence="1 2" key="1">
    <citation type="submission" date="2024-02" db="EMBL/GenBank/DDBJ databases">
        <title>High-quality chromosome-scale genome assembly of Pensacola bahiagrass (Paspalum notatum Flugge var. saurae).</title>
        <authorList>
            <person name="Vega J.M."/>
            <person name="Podio M."/>
            <person name="Orjuela J."/>
            <person name="Siena L.A."/>
            <person name="Pessino S.C."/>
            <person name="Combes M.C."/>
            <person name="Mariac C."/>
            <person name="Albertini E."/>
            <person name="Pupilli F."/>
            <person name="Ortiz J.P.A."/>
            <person name="Leblanc O."/>
        </authorList>
    </citation>
    <scope>NUCLEOTIDE SEQUENCE [LARGE SCALE GENOMIC DNA]</scope>
    <source>
        <strain evidence="1">R1</strain>
        <tissue evidence="1">Leaf</tissue>
    </source>
</reference>